<feature type="non-terminal residue" evidence="2">
    <location>
        <position position="62"/>
    </location>
</feature>
<accession>A0A4S9U710</accession>
<feature type="compositionally biased region" description="Acidic residues" evidence="1">
    <location>
        <begin position="40"/>
        <end position="62"/>
    </location>
</feature>
<reference evidence="2 3" key="1">
    <citation type="submission" date="2018-10" db="EMBL/GenBank/DDBJ databases">
        <title>Fifty Aureobasidium pullulans genomes reveal a recombining polyextremotolerant generalist.</title>
        <authorList>
            <person name="Gostincar C."/>
            <person name="Turk M."/>
            <person name="Zajc J."/>
            <person name="Gunde-Cimerman N."/>
        </authorList>
    </citation>
    <scope>NUCLEOTIDE SEQUENCE [LARGE SCALE GENOMIC DNA]</scope>
    <source>
        <strain evidence="2 3">EXF-3844</strain>
    </source>
</reference>
<sequence>MPSNPFTRLTSSAEEPILFILLHHLRHNFDRRLHIRYDDQSPDSDSDSSDSEPDADEFTTDK</sequence>
<evidence type="ECO:0000313" key="2">
    <source>
        <dbReference type="EMBL" id="THZ33045.1"/>
    </source>
</evidence>
<feature type="region of interest" description="Disordered" evidence="1">
    <location>
        <begin position="37"/>
        <end position="62"/>
    </location>
</feature>
<comment type="caution">
    <text evidence="2">The sequence shown here is derived from an EMBL/GenBank/DDBJ whole genome shotgun (WGS) entry which is preliminary data.</text>
</comment>
<dbReference type="EMBL" id="QZBN01001211">
    <property type="protein sequence ID" value="THZ33045.1"/>
    <property type="molecule type" value="Genomic_DNA"/>
</dbReference>
<proteinExistence type="predicted"/>
<dbReference type="Proteomes" id="UP000310121">
    <property type="component" value="Unassembled WGS sequence"/>
</dbReference>
<name>A0A4S9U710_AURPU</name>
<dbReference type="AlphaFoldDB" id="A0A4S9U710"/>
<protein>
    <submittedName>
        <fullName evidence="2">Uncharacterized protein</fullName>
    </submittedName>
</protein>
<organism evidence="2 3">
    <name type="scientific">Aureobasidium pullulans</name>
    <name type="common">Black yeast</name>
    <name type="synonym">Pullularia pullulans</name>
    <dbReference type="NCBI Taxonomy" id="5580"/>
    <lineage>
        <taxon>Eukaryota</taxon>
        <taxon>Fungi</taxon>
        <taxon>Dikarya</taxon>
        <taxon>Ascomycota</taxon>
        <taxon>Pezizomycotina</taxon>
        <taxon>Dothideomycetes</taxon>
        <taxon>Dothideomycetidae</taxon>
        <taxon>Dothideales</taxon>
        <taxon>Saccotheciaceae</taxon>
        <taxon>Aureobasidium</taxon>
    </lineage>
</organism>
<evidence type="ECO:0000313" key="3">
    <source>
        <dbReference type="Proteomes" id="UP000310121"/>
    </source>
</evidence>
<evidence type="ECO:0000256" key="1">
    <source>
        <dbReference type="SAM" id="MobiDB-lite"/>
    </source>
</evidence>
<gene>
    <name evidence="2" type="ORF">D6C90_08593</name>
</gene>